<dbReference type="GO" id="GO:0008482">
    <property type="term" value="F:sulfite oxidase activity"/>
    <property type="evidence" value="ECO:0007669"/>
    <property type="project" value="TreeGrafter"/>
</dbReference>
<feature type="domain" description="Moybdenum cofactor oxidoreductase dimerisation" evidence="7">
    <location>
        <begin position="315"/>
        <end position="406"/>
    </location>
</feature>
<keyword evidence="4" id="KW-0560">Oxidoreductase</keyword>
<dbReference type="SUPFAM" id="SSF56524">
    <property type="entry name" value="Oxidoreductase molybdopterin-binding domain"/>
    <property type="match status" value="1"/>
</dbReference>
<dbReference type="InterPro" id="IPR008335">
    <property type="entry name" value="Mopterin_OxRdtase_euk"/>
</dbReference>
<dbReference type="GO" id="GO:0006790">
    <property type="term" value="P:sulfur compound metabolic process"/>
    <property type="evidence" value="ECO:0007669"/>
    <property type="project" value="TreeGrafter"/>
</dbReference>
<dbReference type="Proteomes" id="UP000185124">
    <property type="component" value="Unassembled WGS sequence"/>
</dbReference>
<dbReference type="Gene3D" id="3.90.420.10">
    <property type="entry name" value="Oxidoreductase, molybdopterin-binding domain"/>
    <property type="match status" value="1"/>
</dbReference>
<evidence type="ECO:0000313" key="9">
    <source>
        <dbReference type="Proteomes" id="UP000185124"/>
    </source>
</evidence>
<dbReference type="InterPro" id="IPR000572">
    <property type="entry name" value="OxRdtase_Mopterin-bd_dom"/>
</dbReference>
<dbReference type="SUPFAM" id="SSF81296">
    <property type="entry name" value="E set domains"/>
    <property type="match status" value="1"/>
</dbReference>
<evidence type="ECO:0000256" key="4">
    <source>
        <dbReference type="ARBA" id="ARBA00023002"/>
    </source>
</evidence>
<dbReference type="Pfam" id="PF00174">
    <property type="entry name" value="Oxidored_molyb"/>
    <property type="match status" value="1"/>
</dbReference>
<evidence type="ECO:0000259" key="7">
    <source>
        <dbReference type="Pfam" id="PF03404"/>
    </source>
</evidence>
<accession>A0A1N6AVI9</accession>
<evidence type="ECO:0000256" key="1">
    <source>
        <dbReference type="ARBA" id="ARBA00001924"/>
    </source>
</evidence>
<feature type="compositionally biased region" description="Basic and acidic residues" evidence="5">
    <location>
        <begin position="1"/>
        <end position="17"/>
    </location>
</feature>
<feature type="domain" description="Oxidoreductase molybdopterin-binding" evidence="6">
    <location>
        <begin position="98"/>
        <end position="269"/>
    </location>
</feature>
<dbReference type="GO" id="GO:0020037">
    <property type="term" value="F:heme binding"/>
    <property type="evidence" value="ECO:0007669"/>
    <property type="project" value="TreeGrafter"/>
</dbReference>
<keyword evidence="9" id="KW-1185">Reference proteome</keyword>
<evidence type="ECO:0000256" key="2">
    <source>
        <dbReference type="ARBA" id="ARBA00022505"/>
    </source>
</evidence>
<dbReference type="GO" id="GO:0043546">
    <property type="term" value="F:molybdopterin cofactor binding"/>
    <property type="evidence" value="ECO:0007669"/>
    <property type="project" value="TreeGrafter"/>
</dbReference>
<dbReference type="PANTHER" id="PTHR19372">
    <property type="entry name" value="SULFITE REDUCTASE"/>
    <property type="match status" value="1"/>
</dbReference>
<dbReference type="PANTHER" id="PTHR19372:SF7">
    <property type="entry name" value="SULFITE OXIDASE, MITOCHONDRIAL"/>
    <property type="match status" value="1"/>
</dbReference>
<feature type="region of interest" description="Disordered" evidence="5">
    <location>
        <begin position="1"/>
        <end position="45"/>
    </location>
</feature>
<dbReference type="Pfam" id="PF03404">
    <property type="entry name" value="Mo-co_dimer"/>
    <property type="match status" value="1"/>
</dbReference>
<dbReference type="CDD" id="cd02110">
    <property type="entry name" value="SO_family_Moco_dimer"/>
    <property type="match status" value="1"/>
</dbReference>
<dbReference type="Gene3D" id="2.60.40.650">
    <property type="match status" value="1"/>
</dbReference>
<protein>
    <submittedName>
        <fullName evidence="8">Mo-co oxidoreductase dimerisation domain-containing protein</fullName>
    </submittedName>
</protein>
<dbReference type="InterPro" id="IPR036374">
    <property type="entry name" value="OxRdtase_Mopterin-bd_sf"/>
</dbReference>
<dbReference type="PRINTS" id="PR00407">
    <property type="entry name" value="EUMOPTERIN"/>
</dbReference>
<reference evidence="9" key="1">
    <citation type="submission" date="2016-12" db="EMBL/GenBank/DDBJ databases">
        <authorList>
            <person name="Varghese N."/>
            <person name="Submissions S."/>
        </authorList>
    </citation>
    <scope>NUCLEOTIDE SEQUENCE [LARGE SCALE GENOMIC DNA]</scope>
    <source>
        <strain evidence="9">DSM 45599</strain>
    </source>
</reference>
<name>A0A1N6AVI9_9ACTN</name>
<dbReference type="InterPro" id="IPR014756">
    <property type="entry name" value="Ig_E-set"/>
</dbReference>
<evidence type="ECO:0000259" key="6">
    <source>
        <dbReference type="Pfam" id="PF00174"/>
    </source>
</evidence>
<dbReference type="InterPro" id="IPR005066">
    <property type="entry name" value="MoCF_OxRdtse_dimer"/>
</dbReference>
<evidence type="ECO:0000313" key="8">
    <source>
        <dbReference type="EMBL" id="SIN38049.1"/>
    </source>
</evidence>
<sequence>MTTVDDRTPGSRQDDSTPHLGAVGAPTAPGSRQDDSTPHLGAVGAPTVAEVSGPSRLAEPDEAISAEELQLAARNHGIPLEALRYDVTPAGLHYLLTHYDIPELDAATHALTVGGAVDRPLTVSLAELRERPRVTHRVTLECAGNGRALLHPRPVSQPWLVEAVGNAEWTGTPLAPLLREAGLGPDAVDVVFTGADHGVERGVEQDYQRGLPVADALREEVLLAYEMNGAPLLPQHGAPLRLIVPGWYGMAHVKWLRSVEVRTEPFEGYQNAVAYRLRRDAEDPGVPVTRIEPRALVRPPGFPDFMSRRRVLRPGPCTLDGRAWSGHAPVVAVEVTTDGGASWTPAELDAAEGDFAWRRWRHEWTATPGRYVLSARATDASGRTQPVEQPWNRGGFANNLVQRVEVVVPAE</sequence>
<keyword evidence="3" id="KW-0479">Metal-binding</keyword>
<gene>
    <name evidence="8" type="ORF">SAMN04489832_6233</name>
</gene>
<organism evidence="8 9">
    <name type="scientific">Micromonospora cremea</name>
    <dbReference type="NCBI Taxonomy" id="709881"/>
    <lineage>
        <taxon>Bacteria</taxon>
        <taxon>Bacillati</taxon>
        <taxon>Actinomycetota</taxon>
        <taxon>Actinomycetes</taxon>
        <taxon>Micromonosporales</taxon>
        <taxon>Micromonosporaceae</taxon>
        <taxon>Micromonospora</taxon>
    </lineage>
</organism>
<dbReference type="STRING" id="709881.SAMN04489832_6233"/>
<dbReference type="RefSeq" id="WP_244298780.1">
    <property type="nucleotide sequence ID" value="NZ_FSQT01000002.1"/>
</dbReference>
<dbReference type="GO" id="GO:0030151">
    <property type="term" value="F:molybdenum ion binding"/>
    <property type="evidence" value="ECO:0007669"/>
    <property type="project" value="InterPro"/>
</dbReference>
<evidence type="ECO:0000256" key="5">
    <source>
        <dbReference type="SAM" id="MobiDB-lite"/>
    </source>
</evidence>
<keyword evidence="2" id="KW-0500">Molybdenum</keyword>
<evidence type="ECO:0000256" key="3">
    <source>
        <dbReference type="ARBA" id="ARBA00022723"/>
    </source>
</evidence>
<dbReference type="EMBL" id="FSQT01000002">
    <property type="protein sequence ID" value="SIN38049.1"/>
    <property type="molecule type" value="Genomic_DNA"/>
</dbReference>
<comment type="cofactor">
    <cofactor evidence="1">
        <name>Mo-molybdopterin</name>
        <dbReference type="ChEBI" id="CHEBI:71302"/>
    </cofactor>
</comment>
<proteinExistence type="predicted"/>
<dbReference type="AlphaFoldDB" id="A0A1N6AVI9"/>